<comment type="caution">
    <text evidence="2">The sequence shown here is derived from an EMBL/GenBank/DDBJ whole genome shotgun (WGS) entry which is preliminary data.</text>
</comment>
<dbReference type="Proteomes" id="UP000485058">
    <property type="component" value="Unassembled WGS sequence"/>
</dbReference>
<evidence type="ECO:0000256" key="1">
    <source>
        <dbReference type="SAM" id="MobiDB-lite"/>
    </source>
</evidence>
<proteinExistence type="predicted"/>
<evidence type="ECO:0000313" key="2">
    <source>
        <dbReference type="EMBL" id="GFH19721.1"/>
    </source>
</evidence>
<dbReference type="AlphaFoldDB" id="A0A699ZC82"/>
<keyword evidence="3" id="KW-1185">Reference proteome</keyword>
<accession>A0A699ZC82</accession>
<protein>
    <submittedName>
        <fullName evidence="2">Uncharacterized protein</fullName>
    </submittedName>
</protein>
<sequence>MLQNGAIVNSVEVTQPAASEPGPSTPLPAKRCKRTKAESAAEPTKGKGKAAKAKPVPQPGRWRPLKLCYWPEQGALPTKGKEYPELGYKWVRDKPPKAQNQHQHLWHKTPFCGGPRLVFHSNEGPRLRAKVLWEDFPPCWRLWCARPVPLIRLVPSSPRQRQSQQRTVTRHLQRSGHGSVLAPAQRCRQRGPLCCSVHCSGTSRVPSARKGFHHSVLWELAFR</sequence>
<evidence type="ECO:0000313" key="3">
    <source>
        <dbReference type="Proteomes" id="UP000485058"/>
    </source>
</evidence>
<reference evidence="2 3" key="1">
    <citation type="submission" date="2020-02" db="EMBL/GenBank/DDBJ databases">
        <title>Draft genome sequence of Haematococcus lacustris strain NIES-144.</title>
        <authorList>
            <person name="Morimoto D."/>
            <person name="Nakagawa S."/>
            <person name="Yoshida T."/>
            <person name="Sawayama S."/>
        </authorList>
    </citation>
    <scope>NUCLEOTIDE SEQUENCE [LARGE SCALE GENOMIC DNA]</scope>
    <source>
        <strain evidence="2 3">NIES-144</strain>
    </source>
</reference>
<feature type="compositionally biased region" description="Polar residues" evidence="1">
    <location>
        <begin position="1"/>
        <end position="17"/>
    </location>
</feature>
<feature type="region of interest" description="Disordered" evidence="1">
    <location>
        <begin position="157"/>
        <end position="181"/>
    </location>
</feature>
<organism evidence="2 3">
    <name type="scientific">Haematococcus lacustris</name>
    <name type="common">Green alga</name>
    <name type="synonym">Haematococcus pluvialis</name>
    <dbReference type="NCBI Taxonomy" id="44745"/>
    <lineage>
        <taxon>Eukaryota</taxon>
        <taxon>Viridiplantae</taxon>
        <taxon>Chlorophyta</taxon>
        <taxon>core chlorophytes</taxon>
        <taxon>Chlorophyceae</taxon>
        <taxon>CS clade</taxon>
        <taxon>Chlamydomonadales</taxon>
        <taxon>Haematococcaceae</taxon>
        <taxon>Haematococcus</taxon>
    </lineage>
</organism>
<feature type="region of interest" description="Disordered" evidence="1">
    <location>
        <begin position="1"/>
        <end position="57"/>
    </location>
</feature>
<name>A0A699ZC82_HAELA</name>
<feature type="compositionally biased region" description="Low complexity" evidence="1">
    <location>
        <begin position="157"/>
        <end position="167"/>
    </location>
</feature>
<dbReference type="EMBL" id="BLLF01001510">
    <property type="protein sequence ID" value="GFH19721.1"/>
    <property type="molecule type" value="Genomic_DNA"/>
</dbReference>
<gene>
    <name evidence="2" type="ORF">HaLaN_16719</name>
</gene>